<dbReference type="CDD" id="cd04513">
    <property type="entry name" value="Glycosylasparaginase"/>
    <property type="match status" value="1"/>
</dbReference>
<dbReference type="AlphaFoldDB" id="A0A318MJ26"/>
<feature type="active site" description="Nucleophile" evidence="4">
    <location>
        <position position="165"/>
    </location>
</feature>
<evidence type="ECO:0000313" key="7">
    <source>
        <dbReference type="EMBL" id="PXY87928.1"/>
    </source>
</evidence>
<dbReference type="SUPFAM" id="SSF56235">
    <property type="entry name" value="N-terminal nucleophile aminohydrolases (Ntn hydrolases)"/>
    <property type="match status" value="1"/>
</dbReference>
<keyword evidence="3" id="KW-0068">Autocatalytic cleavage</keyword>
<evidence type="ECO:0000313" key="8">
    <source>
        <dbReference type="Proteomes" id="UP000248128"/>
    </source>
</evidence>
<feature type="binding site" evidence="5">
    <location>
        <begin position="193"/>
        <end position="196"/>
    </location>
    <ligand>
        <name>substrate</name>
    </ligand>
</feature>
<dbReference type="RefSeq" id="WP_110413005.1">
    <property type="nucleotide sequence ID" value="NZ_QGLK01000004.1"/>
</dbReference>
<dbReference type="OrthoDB" id="9780217at2"/>
<sequence>MSDSSSQIVSHDQSTWASIATWRMAYEGMVKSNSDLEEDGHAGDAVETLIREVEANPDYTSVGYGALPNREGEMEMDAAFMDGNSMALGAVAGIQHVLHPISVARQLSRRHTSSFLVGQGATRYAQVSGFEMRNMLTDRARKRWELEAAKTTTPESAGPYRGHDTVGAISLDTQGSMAAGTSTSGLFMKEPGRVGDSPLPGSGFYVDSAIGGAAATGLGEDIMKGCLSYRIVALMGSGLSPQEACDSAVYKFDDLLRNRYGKVGEISMIALNKRGEWGVATNVEFTFCTAKKDEQIRILMANPDGEGGTRIEPVTKEWLQEYERSLKASIK</sequence>
<dbReference type="GO" id="GO:0006508">
    <property type="term" value="P:proteolysis"/>
    <property type="evidence" value="ECO:0007669"/>
    <property type="project" value="UniProtKB-KW"/>
</dbReference>
<organism evidence="7 8">
    <name type="scientific">Bifidobacterium asteroides</name>
    <dbReference type="NCBI Taxonomy" id="1684"/>
    <lineage>
        <taxon>Bacteria</taxon>
        <taxon>Bacillati</taxon>
        <taxon>Actinomycetota</taxon>
        <taxon>Actinomycetes</taxon>
        <taxon>Bifidobacteriales</taxon>
        <taxon>Bifidobacteriaceae</taxon>
        <taxon>Bifidobacterium</taxon>
    </lineage>
</organism>
<name>A0A318MJ26_9BIFI</name>
<dbReference type="InterPro" id="IPR000246">
    <property type="entry name" value="Peptidase_T2"/>
</dbReference>
<gene>
    <name evidence="7" type="ORF">DKK74_04520</name>
</gene>
<dbReference type="GO" id="GO:0008233">
    <property type="term" value="F:peptidase activity"/>
    <property type="evidence" value="ECO:0007669"/>
    <property type="project" value="UniProtKB-KW"/>
</dbReference>
<proteinExistence type="predicted"/>
<feature type="site" description="Cleavage; by autolysis" evidence="6">
    <location>
        <begin position="164"/>
        <end position="165"/>
    </location>
</feature>
<dbReference type="GO" id="GO:0005737">
    <property type="term" value="C:cytoplasm"/>
    <property type="evidence" value="ECO:0007669"/>
    <property type="project" value="TreeGrafter"/>
</dbReference>
<evidence type="ECO:0000256" key="5">
    <source>
        <dbReference type="PIRSR" id="PIRSR600246-2"/>
    </source>
</evidence>
<evidence type="ECO:0000256" key="4">
    <source>
        <dbReference type="PIRSR" id="PIRSR600246-1"/>
    </source>
</evidence>
<dbReference type="EMBL" id="QGLK01000004">
    <property type="protein sequence ID" value="PXY87928.1"/>
    <property type="molecule type" value="Genomic_DNA"/>
</dbReference>
<dbReference type="Pfam" id="PF01112">
    <property type="entry name" value="Asparaginase_2"/>
    <property type="match status" value="1"/>
</dbReference>
<dbReference type="PANTHER" id="PTHR10188">
    <property type="entry name" value="L-ASPARAGINASE"/>
    <property type="match status" value="1"/>
</dbReference>
<feature type="binding site" evidence="5">
    <location>
        <begin position="216"/>
        <end position="219"/>
    </location>
    <ligand>
        <name>substrate</name>
    </ligand>
</feature>
<dbReference type="GO" id="GO:0016811">
    <property type="term" value="F:hydrolase activity, acting on carbon-nitrogen (but not peptide) bonds, in linear amides"/>
    <property type="evidence" value="ECO:0007669"/>
    <property type="project" value="UniProtKB-ARBA"/>
</dbReference>
<evidence type="ECO:0000256" key="2">
    <source>
        <dbReference type="ARBA" id="ARBA00022801"/>
    </source>
</evidence>
<protein>
    <submittedName>
        <fullName evidence="7">N(4)-(Beta-N-acetylglucosaminyl)-L-asparaginase</fullName>
    </submittedName>
</protein>
<dbReference type="Gene3D" id="3.60.20.30">
    <property type="entry name" value="(Glycosyl)asparaginase"/>
    <property type="match status" value="1"/>
</dbReference>
<dbReference type="InterPro" id="IPR029055">
    <property type="entry name" value="Ntn_hydrolases_N"/>
</dbReference>
<comment type="caution">
    <text evidence="7">The sequence shown here is derived from an EMBL/GenBank/DDBJ whole genome shotgun (WGS) entry which is preliminary data.</text>
</comment>
<keyword evidence="1" id="KW-0645">Protease</keyword>
<evidence type="ECO:0000256" key="3">
    <source>
        <dbReference type="ARBA" id="ARBA00022813"/>
    </source>
</evidence>
<accession>A0A318MJ26</accession>
<evidence type="ECO:0000256" key="1">
    <source>
        <dbReference type="ARBA" id="ARBA00022670"/>
    </source>
</evidence>
<dbReference type="PANTHER" id="PTHR10188:SF6">
    <property type="entry name" value="N(4)-(BETA-N-ACETYLGLUCOSAMINYL)-L-ASPARAGINASE"/>
    <property type="match status" value="1"/>
</dbReference>
<keyword evidence="2" id="KW-0378">Hydrolase</keyword>
<dbReference type="FunFam" id="3.60.20.30:FF:000001">
    <property type="entry name" value="Isoaspartyl peptidase/L-asparaginase"/>
    <property type="match status" value="1"/>
</dbReference>
<dbReference type="Proteomes" id="UP000248128">
    <property type="component" value="Unassembled WGS sequence"/>
</dbReference>
<reference evidence="7 8" key="1">
    <citation type="submission" date="2018-05" db="EMBL/GenBank/DDBJ databases">
        <title>Reference genomes for bee gut microbiota database.</title>
        <authorList>
            <person name="Ellegaard K.M."/>
        </authorList>
    </citation>
    <scope>NUCLEOTIDE SEQUENCE [LARGE SCALE GENOMIC DNA]</scope>
    <source>
        <strain evidence="7 8">ESL0199</strain>
    </source>
</reference>
<evidence type="ECO:0000256" key="6">
    <source>
        <dbReference type="PIRSR" id="PIRSR600246-3"/>
    </source>
</evidence>